<name>A0ABD1ENE6_HYPHA</name>
<keyword evidence="3" id="KW-1185">Reference proteome</keyword>
<protein>
    <submittedName>
        <fullName evidence="2">Uncharacterized protein</fullName>
    </submittedName>
</protein>
<dbReference type="Proteomes" id="UP001566132">
    <property type="component" value="Unassembled WGS sequence"/>
</dbReference>
<reference evidence="2 3" key="1">
    <citation type="submission" date="2024-05" db="EMBL/GenBank/DDBJ databases">
        <title>Genetic variation in Jamaican populations of the coffee berry borer (Hypothenemus hampei).</title>
        <authorList>
            <person name="Errbii M."/>
            <person name="Myrie A."/>
        </authorList>
    </citation>
    <scope>NUCLEOTIDE SEQUENCE [LARGE SCALE GENOMIC DNA]</scope>
    <source>
        <strain evidence="2">JA-Hopewell-2020-01-JO</strain>
        <tissue evidence="2">Whole body</tissue>
    </source>
</reference>
<accession>A0ABD1ENE6</accession>
<evidence type="ECO:0000313" key="3">
    <source>
        <dbReference type="Proteomes" id="UP001566132"/>
    </source>
</evidence>
<evidence type="ECO:0000256" key="1">
    <source>
        <dbReference type="SAM" id="MobiDB-lite"/>
    </source>
</evidence>
<dbReference type="AlphaFoldDB" id="A0ABD1ENE6"/>
<sequence>MSRENFYFLVHLIGQKLVSIKSRSNTTEQLLKDAISHYSDLRKTGANPDYDQTQKTHISHPR</sequence>
<proteinExistence type="predicted"/>
<comment type="caution">
    <text evidence="2">The sequence shown here is derived from an EMBL/GenBank/DDBJ whole genome shotgun (WGS) entry which is preliminary data.</text>
</comment>
<organism evidence="2 3">
    <name type="scientific">Hypothenemus hampei</name>
    <name type="common">Coffee berry borer</name>
    <dbReference type="NCBI Taxonomy" id="57062"/>
    <lineage>
        <taxon>Eukaryota</taxon>
        <taxon>Metazoa</taxon>
        <taxon>Ecdysozoa</taxon>
        <taxon>Arthropoda</taxon>
        <taxon>Hexapoda</taxon>
        <taxon>Insecta</taxon>
        <taxon>Pterygota</taxon>
        <taxon>Neoptera</taxon>
        <taxon>Endopterygota</taxon>
        <taxon>Coleoptera</taxon>
        <taxon>Polyphaga</taxon>
        <taxon>Cucujiformia</taxon>
        <taxon>Curculionidae</taxon>
        <taxon>Scolytinae</taxon>
        <taxon>Hypothenemus</taxon>
    </lineage>
</organism>
<dbReference type="EMBL" id="JBDJPC010000006">
    <property type="protein sequence ID" value="KAL1497248.1"/>
    <property type="molecule type" value="Genomic_DNA"/>
</dbReference>
<evidence type="ECO:0000313" key="2">
    <source>
        <dbReference type="EMBL" id="KAL1497248.1"/>
    </source>
</evidence>
<feature type="region of interest" description="Disordered" evidence="1">
    <location>
        <begin position="41"/>
        <end position="62"/>
    </location>
</feature>
<gene>
    <name evidence="2" type="ORF">ABEB36_008240</name>
</gene>